<dbReference type="PANTHER" id="PTHR43877">
    <property type="entry name" value="AMINOALKYLPHOSPHONATE N-ACETYLTRANSFERASE-RELATED-RELATED"/>
    <property type="match status" value="1"/>
</dbReference>
<dbReference type="AlphaFoldDB" id="A0A4R6USX9"/>
<organism evidence="4 5">
    <name type="scientific">Permianibacter aggregans</name>
    <dbReference type="NCBI Taxonomy" id="1510150"/>
    <lineage>
        <taxon>Bacteria</taxon>
        <taxon>Pseudomonadati</taxon>
        <taxon>Pseudomonadota</taxon>
        <taxon>Gammaproteobacteria</taxon>
        <taxon>Pseudomonadales</taxon>
        <taxon>Pseudomonadaceae</taxon>
        <taxon>Permianibacter</taxon>
    </lineage>
</organism>
<name>A0A4R6USX9_9GAMM</name>
<dbReference type="Proteomes" id="UP000295375">
    <property type="component" value="Unassembled WGS sequence"/>
</dbReference>
<dbReference type="Gene3D" id="3.40.630.30">
    <property type="match status" value="1"/>
</dbReference>
<accession>A0A4R6USX9</accession>
<dbReference type="InterPro" id="IPR000182">
    <property type="entry name" value="GNAT_dom"/>
</dbReference>
<evidence type="ECO:0000313" key="5">
    <source>
        <dbReference type="Proteomes" id="UP000295375"/>
    </source>
</evidence>
<dbReference type="PANTHER" id="PTHR43877:SF2">
    <property type="entry name" value="AMINOALKYLPHOSPHONATE N-ACETYLTRANSFERASE-RELATED"/>
    <property type="match status" value="1"/>
</dbReference>
<gene>
    <name evidence="4" type="ORF">EV696_10219</name>
</gene>
<dbReference type="RefSeq" id="WP_133587423.1">
    <property type="nucleotide sequence ID" value="NZ_CP037953.1"/>
</dbReference>
<proteinExistence type="predicted"/>
<dbReference type="EMBL" id="SNYM01000002">
    <property type="protein sequence ID" value="TDQ50340.1"/>
    <property type="molecule type" value="Genomic_DNA"/>
</dbReference>
<dbReference type="CDD" id="cd04301">
    <property type="entry name" value="NAT_SF"/>
    <property type="match status" value="1"/>
</dbReference>
<dbReference type="SUPFAM" id="SSF55729">
    <property type="entry name" value="Acyl-CoA N-acyltransferases (Nat)"/>
    <property type="match status" value="1"/>
</dbReference>
<dbReference type="InterPro" id="IPR050832">
    <property type="entry name" value="Bact_Acetyltransf"/>
</dbReference>
<dbReference type="Pfam" id="PF00583">
    <property type="entry name" value="Acetyltransf_1"/>
    <property type="match status" value="1"/>
</dbReference>
<keyword evidence="2" id="KW-0012">Acyltransferase</keyword>
<evidence type="ECO:0000313" key="4">
    <source>
        <dbReference type="EMBL" id="TDQ50340.1"/>
    </source>
</evidence>
<evidence type="ECO:0000259" key="3">
    <source>
        <dbReference type="PROSITE" id="PS51186"/>
    </source>
</evidence>
<keyword evidence="1 4" id="KW-0808">Transferase</keyword>
<keyword evidence="5" id="KW-1185">Reference proteome</keyword>
<sequence length="163" mass="18369">MSGRFPDLQIRPWQQADGPACQQLIVSVLKEYGLTPDLDGVDADMLNVDQHYRQAGGEFFVVYRGEELLGTAGFVGLDAQRCELRKMYLAPSARGLGLGRHLLQLIMMQAKTAGYLQMQLETASVLKEAIRLYEQNGFTPSCQALHTDRCDRVYQRTLNEWNA</sequence>
<protein>
    <submittedName>
        <fullName evidence="4">Putative acetyltransferase</fullName>
    </submittedName>
</protein>
<feature type="domain" description="N-acetyltransferase" evidence="3">
    <location>
        <begin position="8"/>
        <end position="159"/>
    </location>
</feature>
<evidence type="ECO:0000256" key="2">
    <source>
        <dbReference type="ARBA" id="ARBA00023315"/>
    </source>
</evidence>
<dbReference type="GO" id="GO:0016747">
    <property type="term" value="F:acyltransferase activity, transferring groups other than amino-acyl groups"/>
    <property type="evidence" value="ECO:0007669"/>
    <property type="project" value="InterPro"/>
</dbReference>
<comment type="caution">
    <text evidence="4">The sequence shown here is derived from an EMBL/GenBank/DDBJ whole genome shotgun (WGS) entry which is preliminary data.</text>
</comment>
<reference evidence="4 5" key="1">
    <citation type="submission" date="2019-03" db="EMBL/GenBank/DDBJ databases">
        <title>Genomic Encyclopedia of Type Strains, Phase IV (KMG-IV): sequencing the most valuable type-strain genomes for metagenomic binning, comparative biology and taxonomic classification.</title>
        <authorList>
            <person name="Goeker M."/>
        </authorList>
    </citation>
    <scope>NUCLEOTIDE SEQUENCE [LARGE SCALE GENOMIC DNA]</scope>
    <source>
        <strain evidence="4 5">DSM 103792</strain>
    </source>
</reference>
<dbReference type="InterPro" id="IPR016181">
    <property type="entry name" value="Acyl_CoA_acyltransferase"/>
</dbReference>
<dbReference type="OrthoDB" id="5419426at2"/>
<dbReference type="PROSITE" id="PS51186">
    <property type="entry name" value="GNAT"/>
    <property type="match status" value="1"/>
</dbReference>
<evidence type="ECO:0000256" key="1">
    <source>
        <dbReference type="ARBA" id="ARBA00022679"/>
    </source>
</evidence>